<keyword evidence="2" id="KW-1185">Reference proteome</keyword>
<evidence type="ECO:0000313" key="2">
    <source>
        <dbReference type="Proteomes" id="UP000076079"/>
    </source>
</evidence>
<dbReference type="Proteomes" id="UP000076079">
    <property type="component" value="Chromosome"/>
</dbReference>
<dbReference type="SUPFAM" id="SSF88723">
    <property type="entry name" value="PIN domain-like"/>
    <property type="match status" value="1"/>
</dbReference>
<protein>
    <submittedName>
        <fullName evidence="1">Putative nucleic-acid-binding protein, contains PIN domain</fullName>
    </submittedName>
</protein>
<proteinExistence type="predicted"/>
<dbReference type="InterPro" id="IPR029060">
    <property type="entry name" value="PIN-like_dom_sf"/>
</dbReference>
<accession>A0A143PRY3</accession>
<dbReference type="AlphaFoldDB" id="A0A143PRY3"/>
<organism evidence="1 2">
    <name type="scientific">Luteitalea pratensis</name>
    <dbReference type="NCBI Taxonomy" id="1855912"/>
    <lineage>
        <taxon>Bacteria</taxon>
        <taxon>Pseudomonadati</taxon>
        <taxon>Acidobacteriota</taxon>
        <taxon>Vicinamibacteria</taxon>
        <taxon>Vicinamibacterales</taxon>
        <taxon>Vicinamibacteraceae</taxon>
        <taxon>Luteitalea</taxon>
    </lineage>
</organism>
<dbReference type="STRING" id="1855912.LuPra_04103"/>
<reference evidence="1 2" key="1">
    <citation type="journal article" date="2016" name="Genome Announc.">
        <title>First Complete Genome Sequence of a Subdivision 6 Acidobacterium Strain.</title>
        <authorList>
            <person name="Huang S."/>
            <person name="Vieira S."/>
            <person name="Bunk B."/>
            <person name="Riedel T."/>
            <person name="Sproer C."/>
            <person name="Overmann J."/>
        </authorList>
    </citation>
    <scope>NUCLEOTIDE SEQUENCE [LARGE SCALE GENOMIC DNA]</scope>
    <source>
        <strain evidence="2">DSM 100886 HEG_-6_39</strain>
    </source>
</reference>
<evidence type="ECO:0000313" key="1">
    <source>
        <dbReference type="EMBL" id="AMY10860.1"/>
    </source>
</evidence>
<reference evidence="2" key="2">
    <citation type="submission" date="2016-04" db="EMBL/GenBank/DDBJ databases">
        <title>First Complete Genome Sequence of a Subdivision 6 Acidobacterium.</title>
        <authorList>
            <person name="Huang S."/>
            <person name="Vieira S."/>
            <person name="Bunk B."/>
            <person name="Riedel T."/>
            <person name="Sproeer C."/>
            <person name="Overmann J."/>
        </authorList>
    </citation>
    <scope>NUCLEOTIDE SEQUENCE [LARGE SCALE GENOMIC DNA]</scope>
    <source>
        <strain evidence="2">DSM 100886 HEG_-6_39</strain>
    </source>
</reference>
<name>A0A143PRY3_LUTPR</name>
<dbReference type="EMBL" id="CP015136">
    <property type="protein sequence ID" value="AMY10860.1"/>
    <property type="molecule type" value="Genomic_DNA"/>
</dbReference>
<dbReference type="KEGG" id="abac:LuPra_04103"/>
<sequence>MRSTLARRRVLHVITRDIVSDYLAWHVVVNGGDSILEALELEARYQVSFWDALVIQAAQVAGAEVLYSEDLADGQRYGTVRVKNPLTHGG</sequence>
<gene>
    <name evidence="1" type="ORF">LuPra_04103</name>
</gene>